<evidence type="ECO:0000256" key="2">
    <source>
        <dbReference type="ARBA" id="ARBA00023125"/>
    </source>
</evidence>
<accession>A0A137P690</accession>
<keyword evidence="1" id="KW-0805">Transcription regulation</keyword>
<proteinExistence type="predicted"/>
<gene>
    <name evidence="8" type="ORF">CONCODRAFT_78783</name>
</gene>
<reference evidence="8 9" key="1">
    <citation type="journal article" date="2015" name="Genome Biol. Evol.">
        <title>Phylogenomic analyses indicate that early fungi evolved digesting cell walls of algal ancestors of land plants.</title>
        <authorList>
            <person name="Chang Y."/>
            <person name="Wang S."/>
            <person name="Sekimoto S."/>
            <person name="Aerts A.L."/>
            <person name="Choi C."/>
            <person name="Clum A."/>
            <person name="LaButti K.M."/>
            <person name="Lindquist E.A."/>
            <person name="Yee Ngan C."/>
            <person name="Ohm R.A."/>
            <person name="Salamov A.A."/>
            <person name="Grigoriev I.V."/>
            <person name="Spatafora J.W."/>
            <person name="Berbee M.L."/>
        </authorList>
    </citation>
    <scope>NUCLEOTIDE SEQUENCE [LARGE SCALE GENOMIC DNA]</scope>
    <source>
        <strain evidence="8 9">NRRL 28638</strain>
    </source>
</reference>
<evidence type="ECO:0000256" key="5">
    <source>
        <dbReference type="ARBA" id="ARBA00023242"/>
    </source>
</evidence>
<dbReference type="GO" id="GO:0046983">
    <property type="term" value="F:protein dimerization activity"/>
    <property type="evidence" value="ECO:0007669"/>
    <property type="project" value="InterPro"/>
</dbReference>
<dbReference type="EMBL" id="KQ964499">
    <property type="protein sequence ID" value="KXN70523.1"/>
    <property type="molecule type" value="Genomic_DNA"/>
</dbReference>
<feature type="compositionally biased region" description="Low complexity" evidence="6">
    <location>
        <begin position="211"/>
        <end position="231"/>
    </location>
</feature>
<dbReference type="InterPro" id="IPR011598">
    <property type="entry name" value="bHLH_dom"/>
</dbReference>
<evidence type="ECO:0000256" key="1">
    <source>
        <dbReference type="ARBA" id="ARBA00023015"/>
    </source>
</evidence>
<dbReference type="GO" id="GO:0003700">
    <property type="term" value="F:DNA-binding transcription factor activity"/>
    <property type="evidence" value="ECO:0007669"/>
    <property type="project" value="TreeGrafter"/>
</dbReference>
<dbReference type="Pfam" id="PF00010">
    <property type="entry name" value="HLH"/>
    <property type="match status" value="1"/>
</dbReference>
<name>A0A137P690_CONC2</name>
<organism evidence="8 9">
    <name type="scientific">Conidiobolus coronatus (strain ATCC 28846 / CBS 209.66 / NRRL 28638)</name>
    <name type="common">Delacroixia coronata</name>
    <dbReference type="NCBI Taxonomy" id="796925"/>
    <lineage>
        <taxon>Eukaryota</taxon>
        <taxon>Fungi</taxon>
        <taxon>Fungi incertae sedis</taxon>
        <taxon>Zoopagomycota</taxon>
        <taxon>Entomophthoromycotina</taxon>
        <taxon>Entomophthoromycetes</taxon>
        <taxon>Entomophthorales</taxon>
        <taxon>Ancylistaceae</taxon>
        <taxon>Conidiobolus</taxon>
    </lineage>
</organism>
<feature type="domain" description="BHLH" evidence="7">
    <location>
        <begin position="126"/>
        <end position="179"/>
    </location>
</feature>
<evidence type="ECO:0000259" key="7">
    <source>
        <dbReference type="PROSITE" id="PS50888"/>
    </source>
</evidence>
<evidence type="ECO:0000256" key="6">
    <source>
        <dbReference type="SAM" id="MobiDB-lite"/>
    </source>
</evidence>
<dbReference type="GO" id="GO:0045944">
    <property type="term" value="P:positive regulation of transcription by RNA polymerase II"/>
    <property type="evidence" value="ECO:0007669"/>
    <property type="project" value="TreeGrafter"/>
</dbReference>
<dbReference type="STRING" id="796925.A0A137P690"/>
<evidence type="ECO:0000313" key="8">
    <source>
        <dbReference type="EMBL" id="KXN70523.1"/>
    </source>
</evidence>
<evidence type="ECO:0000256" key="3">
    <source>
        <dbReference type="ARBA" id="ARBA00023159"/>
    </source>
</evidence>
<dbReference type="GO" id="GO:0090575">
    <property type="term" value="C:RNA polymerase II transcription regulator complex"/>
    <property type="evidence" value="ECO:0007669"/>
    <property type="project" value="TreeGrafter"/>
</dbReference>
<dbReference type="SUPFAM" id="SSF47459">
    <property type="entry name" value="HLH, helix-loop-helix DNA-binding domain"/>
    <property type="match status" value="1"/>
</dbReference>
<dbReference type="PANTHER" id="PTHR10328">
    <property type="entry name" value="PROTEIN MAX MYC-ASSOCIATED FACTOR X"/>
    <property type="match status" value="1"/>
</dbReference>
<keyword evidence="5" id="KW-0539">Nucleus</keyword>
<dbReference type="GO" id="GO:0003677">
    <property type="term" value="F:DNA binding"/>
    <property type="evidence" value="ECO:0007669"/>
    <property type="project" value="UniProtKB-KW"/>
</dbReference>
<dbReference type="AlphaFoldDB" id="A0A137P690"/>
<keyword evidence="4" id="KW-0804">Transcription</keyword>
<dbReference type="SMART" id="SM00353">
    <property type="entry name" value="HLH"/>
    <property type="match status" value="1"/>
</dbReference>
<dbReference type="Gene3D" id="4.10.280.10">
    <property type="entry name" value="Helix-loop-helix DNA-binding domain"/>
    <property type="match status" value="1"/>
</dbReference>
<keyword evidence="9" id="KW-1185">Reference proteome</keyword>
<feature type="compositionally biased region" description="Low complexity" evidence="6">
    <location>
        <begin position="1"/>
        <end position="18"/>
    </location>
</feature>
<sequence length="282" mass="31867">MGYSNSSSPRESNHSLLSQDYTPDIGIDEGKEPSNSSSSSITPPSAPQNRYHPYLPSAESQENPCSTLQKKLTERKSKGYLFDDLIREYHPPSTSEKNKAVIKVNGHNILNVCNIDSIDAFQKIQKKREQHNRVERRRRSLMNHSIDELWDLIPSAVKEGSKCARSSVIKVAVDYIKLLSDQNDKLREENDNLKRHQTLHLPPPEEPAHPSPTLSSPSSSLPPLISCKPLSNSHASSHNDMEAQYWRIPELSSIPTNPDHSHHPQPIEPTFRIKQSFGPYPF</sequence>
<evidence type="ECO:0000256" key="4">
    <source>
        <dbReference type="ARBA" id="ARBA00023163"/>
    </source>
</evidence>
<evidence type="ECO:0000313" key="9">
    <source>
        <dbReference type="Proteomes" id="UP000070444"/>
    </source>
</evidence>
<dbReference type="InterPro" id="IPR036638">
    <property type="entry name" value="HLH_DNA-bd_sf"/>
</dbReference>
<keyword evidence="2" id="KW-0238">DNA-binding</keyword>
<dbReference type="PANTHER" id="PTHR10328:SF3">
    <property type="entry name" value="PROTEIN MAX"/>
    <property type="match status" value="1"/>
</dbReference>
<feature type="region of interest" description="Disordered" evidence="6">
    <location>
        <begin position="1"/>
        <end position="66"/>
    </location>
</feature>
<feature type="region of interest" description="Disordered" evidence="6">
    <location>
        <begin position="197"/>
        <end position="282"/>
    </location>
</feature>
<dbReference type="Proteomes" id="UP000070444">
    <property type="component" value="Unassembled WGS sequence"/>
</dbReference>
<dbReference type="OrthoDB" id="690068at2759"/>
<protein>
    <recommendedName>
        <fullName evidence="7">BHLH domain-containing protein</fullName>
    </recommendedName>
</protein>
<keyword evidence="3" id="KW-0010">Activator</keyword>
<feature type="compositionally biased region" description="Low complexity" evidence="6">
    <location>
        <begin position="33"/>
        <end position="43"/>
    </location>
</feature>
<dbReference type="PROSITE" id="PS50888">
    <property type="entry name" value="BHLH"/>
    <property type="match status" value="1"/>
</dbReference>